<keyword evidence="2 7" id="KW-0646">Protease inhibitor</keyword>
<comment type="similarity">
    <text evidence="1 7">Belongs to the protease inhibitor I11 (ecotin) family.</text>
</comment>
<organism evidence="8 9">
    <name type="scientific">Tenebrionibacter intestinalis</name>
    <dbReference type="NCBI Taxonomy" id="2799638"/>
    <lineage>
        <taxon>Bacteria</taxon>
        <taxon>Pseudomonadati</taxon>
        <taxon>Pseudomonadota</taxon>
        <taxon>Gammaproteobacteria</taxon>
        <taxon>Enterobacterales</taxon>
        <taxon>Enterobacteriaceae</taxon>
        <taxon>Tenebrionibacter/Tenebrionicola group</taxon>
        <taxon>Tenebrionibacter</taxon>
    </lineage>
</organism>
<protein>
    <recommendedName>
        <fullName evidence="7">Ecotin</fullName>
    </recommendedName>
</protein>
<name>A0A8K0V442_9ENTR</name>
<dbReference type="PANTHER" id="PTHR35890:SF3">
    <property type="entry name" value="ECOTIN"/>
    <property type="match status" value="1"/>
</dbReference>
<evidence type="ECO:0000256" key="3">
    <source>
        <dbReference type="ARBA" id="ARBA00022729"/>
    </source>
</evidence>
<dbReference type="AlphaFoldDB" id="A0A8K0V442"/>
<dbReference type="Gene3D" id="2.60.40.550">
    <property type="entry name" value="Ecotin"/>
    <property type="match status" value="1"/>
</dbReference>
<evidence type="ECO:0000256" key="4">
    <source>
        <dbReference type="ARBA" id="ARBA00022764"/>
    </source>
</evidence>
<feature type="disulfide bond" evidence="7">
    <location>
        <begin position="78"/>
        <end position="115"/>
    </location>
</feature>
<dbReference type="NCBIfam" id="NF002987">
    <property type="entry name" value="PRK03719.1"/>
    <property type="match status" value="1"/>
</dbReference>
<keyword evidence="9" id="KW-1185">Reference proteome</keyword>
<reference evidence="8" key="1">
    <citation type="submission" date="2021-01" db="EMBL/GenBank/DDBJ databases">
        <title>Intestinitalea alba gen. nov., sp. nov., a novel genus of the family Enterobacteriaceae, isolated from the gut of the plastic-eating mealworm Tenebrio molitor L.</title>
        <authorList>
            <person name="Yang Y."/>
        </authorList>
    </citation>
    <scope>NUCLEOTIDE SEQUENCE</scope>
    <source>
        <strain evidence="8">BIT-L3</strain>
    </source>
</reference>
<dbReference type="GO" id="GO:0042597">
    <property type="term" value="C:periplasmic space"/>
    <property type="evidence" value="ECO:0007669"/>
    <property type="project" value="UniProtKB-SubCell"/>
</dbReference>
<feature type="chain" id="PRO_5035498280" description="Ecotin" evidence="7">
    <location>
        <begin position="22"/>
        <end position="170"/>
    </location>
</feature>
<comment type="subunit">
    <text evidence="7">Homodimer.</text>
</comment>
<dbReference type="Pfam" id="PF03974">
    <property type="entry name" value="Ecotin"/>
    <property type="match status" value="1"/>
</dbReference>
<dbReference type="InterPro" id="IPR005658">
    <property type="entry name" value="Prot_inh_ecotin"/>
</dbReference>
<feature type="site" description="Reactive bond" evidence="7">
    <location>
        <begin position="112"/>
        <end position="113"/>
    </location>
</feature>
<comment type="subcellular location">
    <subcellularLocation>
        <location evidence="7">Periplasm</location>
    </subcellularLocation>
</comment>
<gene>
    <name evidence="7 8" type="primary">eco</name>
    <name evidence="8" type="ORF">JJB97_05615</name>
</gene>
<dbReference type="EMBL" id="JAEPBH010000011">
    <property type="protein sequence ID" value="MBK4714815.1"/>
    <property type="molecule type" value="Genomic_DNA"/>
</dbReference>
<dbReference type="InterPro" id="IPR027438">
    <property type="entry name" value="Ecotin_C"/>
</dbReference>
<dbReference type="PIRSF" id="PIRSF006865">
    <property type="entry name" value="Prot_inh_ecotin"/>
    <property type="match status" value="1"/>
</dbReference>
<evidence type="ECO:0000313" key="9">
    <source>
        <dbReference type="Proteomes" id="UP000659047"/>
    </source>
</evidence>
<comment type="caution">
    <text evidence="8">The sequence shown here is derived from an EMBL/GenBank/DDBJ whole genome shotgun (WGS) entry which is preliminary data.</text>
</comment>
<dbReference type="InterPro" id="IPR023084">
    <property type="entry name" value="Prot_inh_ecotin_gammaproteobac"/>
</dbReference>
<dbReference type="GO" id="GO:0004867">
    <property type="term" value="F:serine-type endopeptidase inhibitor activity"/>
    <property type="evidence" value="ECO:0007669"/>
    <property type="project" value="UniProtKB-UniRule"/>
</dbReference>
<evidence type="ECO:0000256" key="7">
    <source>
        <dbReference type="HAMAP-Rule" id="MF_00706"/>
    </source>
</evidence>
<evidence type="ECO:0000313" key="8">
    <source>
        <dbReference type="EMBL" id="MBK4714815.1"/>
    </source>
</evidence>
<evidence type="ECO:0000256" key="5">
    <source>
        <dbReference type="ARBA" id="ARBA00022900"/>
    </source>
</evidence>
<keyword evidence="3 7" id="KW-0732">Signal</keyword>
<dbReference type="PANTHER" id="PTHR35890">
    <property type="match status" value="1"/>
</dbReference>
<dbReference type="InterPro" id="IPR036198">
    <property type="entry name" value="Ecotin_sf"/>
</dbReference>
<keyword evidence="4 7" id="KW-0574">Periplasm</keyword>
<dbReference type="Proteomes" id="UP000659047">
    <property type="component" value="Unassembled WGS sequence"/>
</dbReference>
<evidence type="ECO:0000256" key="1">
    <source>
        <dbReference type="ARBA" id="ARBA00010558"/>
    </source>
</evidence>
<keyword evidence="6 7" id="KW-1015">Disulfide bond</keyword>
<accession>A0A8K0V442</accession>
<evidence type="ECO:0000256" key="2">
    <source>
        <dbReference type="ARBA" id="ARBA00022690"/>
    </source>
</evidence>
<comment type="function">
    <text evidence="7">General inhibitor of pancreatic serine proteases: inhibits chymotrypsin, trypsin, elastases, factor X, kallikrein as well as a variety of other proteases.</text>
</comment>
<dbReference type="HAMAP" id="MF_00706">
    <property type="entry name" value="Ecotin"/>
    <property type="match status" value="1"/>
</dbReference>
<feature type="signal peptide" evidence="7">
    <location>
        <begin position="1"/>
        <end position="21"/>
    </location>
</feature>
<proteinExistence type="inferred from homology"/>
<dbReference type="SUPFAM" id="SSF49772">
    <property type="entry name" value="Ecotin, trypsin inhibitor"/>
    <property type="match status" value="1"/>
</dbReference>
<dbReference type="Gene3D" id="4.10.1230.10">
    <property type="entry name" value="Ecotin, trypsin inhibitor"/>
    <property type="match status" value="1"/>
</dbReference>
<sequence length="170" mass="18835" precursor="true">MKGKILAITCFSALMTNVGQAAAVTGSNQPAQQPLEKIAPYPAAEKGMTRQVIWLPAQTNEDNYKLELLIGKEMETDCNRRALGAKLEKKTLKGWGYDYLVVDNVSGPVTTMMACPDKSKKVRFVQANLGENALQRYNSRLPVVVYAPQGVEVRYRLWKAEDSVQKAALD</sequence>
<dbReference type="RefSeq" id="WP_263457874.1">
    <property type="nucleotide sequence ID" value="NZ_JAEPBH010000011.1"/>
</dbReference>
<evidence type="ECO:0000256" key="6">
    <source>
        <dbReference type="ARBA" id="ARBA00023157"/>
    </source>
</evidence>
<keyword evidence="5 7" id="KW-0722">Serine protease inhibitor</keyword>